<evidence type="ECO:0000313" key="2">
    <source>
        <dbReference type="EMBL" id="EMR13008.1"/>
    </source>
</evidence>
<proteinExistence type="predicted"/>
<accession>M7NW59</accession>
<dbReference type="eggNOG" id="COG3671">
    <property type="taxonomic scope" value="Bacteria"/>
</dbReference>
<sequence>MADTQLMPENNNKHNAADNQAKMITMVVYGLQAASFLLGITFLVAVIINYIKRDDVAGTWLESHFRWQIRTFWFGLLWAVIGALLTVVFIGVVILLLNAIWLIYRITKGWLYLYENKPM</sequence>
<name>M7NW59_9GAMM</name>
<dbReference type="Proteomes" id="UP000012019">
    <property type="component" value="Unassembled WGS sequence"/>
</dbReference>
<dbReference type="STRING" id="1286106.MPL1_07658"/>
<feature type="transmembrane region" description="Helical" evidence="1">
    <location>
        <begin position="72"/>
        <end position="104"/>
    </location>
</feature>
<evidence type="ECO:0000313" key="3">
    <source>
        <dbReference type="Proteomes" id="UP000012019"/>
    </source>
</evidence>
<gene>
    <name evidence="2" type="ORF">MPL1_07658</name>
</gene>
<dbReference type="EMBL" id="APHR01000037">
    <property type="protein sequence ID" value="EMR13008.1"/>
    <property type="molecule type" value="Genomic_DNA"/>
</dbReference>
<dbReference type="RefSeq" id="WP_009726520.1">
    <property type="nucleotide sequence ID" value="NZ_APHR01000037.1"/>
</dbReference>
<dbReference type="OrthoDB" id="5405464at2"/>
<keyword evidence="1 2" id="KW-0812">Transmembrane</keyword>
<keyword evidence="3" id="KW-1185">Reference proteome</keyword>
<protein>
    <submittedName>
        <fullName evidence="2">Transmembrane protein</fullName>
    </submittedName>
</protein>
<organism evidence="2 3">
    <name type="scientific">Methylophaga lonarensis MPL</name>
    <dbReference type="NCBI Taxonomy" id="1286106"/>
    <lineage>
        <taxon>Bacteria</taxon>
        <taxon>Pseudomonadati</taxon>
        <taxon>Pseudomonadota</taxon>
        <taxon>Gammaproteobacteria</taxon>
        <taxon>Thiotrichales</taxon>
        <taxon>Piscirickettsiaceae</taxon>
        <taxon>Methylophaga</taxon>
    </lineage>
</organism>
<comment type="caution">
    <text evidence="2">The sequence shown here is derived from an EMBL/GenBank/DDBJ whole genome shotgun (WGS) entry which is preliminary data.</text>
</comment>
<dbReference type="AlphaFoldDB" id="M7NW59"/>
<reference evidence="2 3" key="1">
    <citation type="journal article" date="2013" name="Genome Announc.">
        <title>Draft Genome Sequence of Methylophaga lonarensis MPLT, a Haloalkaliphilic (Non-Methane-Utilizing) Methylotroph.</title>
        <authorList>
            <person name="Shetty S.A."/>
            <person name="Marathe N.P."/>
            <person name="Munot H."/>
            <person name="Antony C.P."/>
            <person name="Dhotre D.P."/>
            <person name="Murrell J.C."/>
            <person name="Shouche Y.S."/>
        </authorList>
    </citation>
    <scope>NUCLEOTIDE SEQUENCE [LARGE SCALE GENOMIC DNA]</scope>
    <source>
        <strain evidence="2 3">MPL</strain>
    </source>
</reference>
<evidence type="ECO:0000256" key="1">
    <source>
        <dbReference type="SAM" id="Phobius"/>
    </source>
</evidence>
<keyword evidence="1" id="KW-0472">Membrane</keyword>
<keyword evidence="1" id="KW-1133">Transmembrane helix</keyword>
<feature type="transmembrane region" description="Helical" evidence="1">
    <location>
        <begin position="29"/>
        <end position="51"/>
    </location>
</feature>
<dbReference type="PATRIC" id="fig|1286106.3.peg.1537"/>